<accession>A0ABR4GQL3</accession>
<evidence type="ECO:0000313" key="2">
    <source>
        <dbReference type="EMBL" id="KAL2801370.1"/>
    </source>
</evidence>
<proteinExistence type="predicted"/>
<gene>
    <name evidence="2" type="ORF">BJX66DRAFT_289653</name>
</gene>
<sequence length="122" mass="13474">MPCLRPAQIVFLGAFCRPLNAALLPRQGFGLEESLATKPMILKQPPLASQIARNAPTNLPIAWQRDSFIQLDVKSAFQAMLPFFPRPNLPQSENCQVGLGTLVLGLFTASLILYIMAVVEYF</sequence>
<evidence type="ECO:0000256" key="1">
    <source>
        <dbReference type="SAM" id="Phobius"/>
    </source>
</evidence>
<comment type="caution">
    <text evidence="2">The sequence shown here is derived from an EMBL/GenBank/DDBJ whole genome shotgun (WGS) entry which is preliminary data.</text>
</comment>
<organism evidence="2 3">
    <name type="scientific">Aspergillus keveii</name>
    <dbReference type="NCBI Taxonomy" id="714993"/>
    <lineage>
        <taxon>Eukaryota</taxon>
        <taxon>Fungi</taxon>
        <taxon>Dikarya</taxon>
        <taxon>Ascomycota</taxon>
        <taxon>Pezizomycotina</taxon>
        <taxon>Eurotiomycetes</taxon>
        <taxon>Eurotiomycetidae</taxon>
        <taxon>Eurotiales</taxon>
        <taxon>Aspergillaceae</taxon>
        <taxon>Aspergillus</taxon>
        <taxon>Aspergillus subgen. Nidulantes</taxon>
    </lineage>
</organism>
<name>A0ABR4GQL3_9EURO</name>
<keyword evidence="1" id="KW-0812">Transmembrane</keyword>
<keyword evidence="1" id="KW-0472">Membrane</keyword>
<keyword evidence="1" id="KW-1133">Transmembrane helix</keyword>
<evidence type="ECO:0000313" key="3">
    <source>
        <dbReference type="Proteomes" id="UP001610563"/>
    </source>
</evidence>
<protein>
    <submittedName>
        <fullName evidence="2">Uncharacterized protein</fullName>
    </submittedName>
</protein>
<feature type="transmembrane region" description="Helical" evidence="1">
    <location>
        <begin position="97"/>
        <end position="119"/>
    </location>
</feature>
<dbReference type="Proteomes" id="UP001610563">
    <property type="component" value="Unassembled WGS sequence"/>
</dbReference>
<reference evidence="2 3" key="1">
    <citation type="submission" date="2024-07" db="EMBL/GenBank/DDBJ databases">
        <title>Section-level genome sequencing and comparative genomics of Aspergillus sections Usti and Cavernicolus.</title>
        <authorList>
            <consortium name="Lawrence Berkeley National Laboratory"/>
            <person name="Nybo J.L."/>
            <person name="Vesth T.C."/>
            <person name="Theobald S."/>
            <person name="Frisvad J.C."/>
            <person name="Larsen T.O."/>
            <person name="Kjaerboelling I."/>
            <person name="Rothschild-Mancinelli K."/>
            <person name="Lyhne E.K."/>
            <person name="Kogle M.E."/>
            <person name="Barry K."/>
            <person name="Clum A."/>
            <person name="Na H."/>
            <person name="Ledsgaard L."/>
            <person name="Lin J."/>
            <person name="Lipzen A."/>
            <person name="Kuo A."/>
            <person name="Riley R."/>
            <person name="Mondo S."/>
            <person name="Labutti K."/>
            <person name="Haridas S."/>
            <person name="Pangalinan J."/>
            <person name="Salamov A.A."/>
            <person name="Simmons B.A."/>
            <person name="Magnuson J.K."/>
            <person name="Chen J."/>
            <person name="Drula E."/>
            <person name="Henrissat B."/>
            <person name="Wiebenga A."/>
            <person name="Lubbers R.J."/>
            <person name="Gomes A.C."/>
            <person name="Makela M.R."/>
            <person name="Stajich J."/>
            <person name="Grigoriev I.V."/>
            <person name="Mortensen U.H."/>
            <person name="De Vries R.P."/>
            <person name="Baker S.E."/>
            <person name="Andersen M.R."/>
        </authorList>
    </citation>
    <scope>NUCLEOTIDE SEQUENCE [LARGE SCALE GENOMIC DNA]</scope>
    <source>
        <strain evidence="2 3">CBS 209.92</strain>
    </source>
</reference>
<dbReference type="EMBL" id="JBFTWV010000001">
    <property type="protein sequence ID" value="KAL2801370.1"/>
    <property type="molecule type" value="Genomic_DNA"/>
</dbReference>
<keyword evidence="3" id="KW-1185">Reference proteome</keyword>